<protein>
    <recommendedName>
        <fullName evidence="6">Transmembrane protein</fullName>
    </recommendedName>
</protein>
<evidence type="ECO:0008006" key="6">
    <source>
        <dbReference type="Google" id="ProtNLM"/>
    </source>
</evidence>
<dbReference type="AlphaFoldDB" id="A0A0Q3GYG3"/>
<accession>A0A0Q3GYG3</accession>
<name>A0A0Q3GYG3_BRADI</name>
<reference evidence="3" key="2">
    <citation type="submission" date="2017-06" db="EMBL/GenBank/DDBJ databases">
        <title>WGS assembly of Brachypodium distachyon.</title>
        <authorList>
            <consortium name="The International Brachypodium Initiative"/>
            <person name="Lucas S."/>
            <person name="Harmon-Smith M."/>
            <person name="Lail K."/>
            <person name="Tice H."/>
            <person name="Grimwood J."/>
            <person name="Bruce D."/>
            <person name="Barry K."/>
            <person name="Shu S."/>
            <person name="Lindquist E."/>
            <person name="Wang M."/>
            <person name="Pitluck S."/>
            <person name="Vogel J.P."/>
            <person name="Garvin D.F."/>
            <person name="Mockler T.C."/>
            <person name="Schmutz J."/>
            <person name="Rokhsar D."/>
            <person name="Bevan M.W."/>
        </authorList>
    </citation>
    <scope>NUCLEOTIDE SEQUENCE</scope>
    <source>
        <strain evidence="3">Bd21</strain>
    </source>
</reference>
<feature type="compositionally biased region" description="Low complexity" evidence="1">
    <location>
        <begin position="40"/>
        <end position="53"/>
    </location>
</feature>
<feature type="region of interest" description="Disordered" evidence="1">
    <location>
        <begin position="26"/>
        <end position="57"/>
    </location>
</feature>
<evidence type="ECO:0000313" key="5">
    <source>
        <dbReference type="Proteomes" id="UP000008810"/>
    </source>
</evidence>
<evidence type="ECO:0000313" key="4">
    <source>
        <dbReference type="EnsemblPlants" id="KQK15549"/>
    </source>
</evidence>
<dbReference type="InParanoid" id="A0A0Q3GYG3"/>
<gene>
    <name evidence="3" type="ORF">BRADI_1g23635v3</name>
</gene>
<evidence type="ECO:0000313" key="3">
    <source>
        <dbReference type="EMBL" id="KQK15549.1"/>
    </source>
</evidence>
<keyword evidence="2" id="KW-1133">Transmembrane helix</keyword>
<proteinExistence type="predicted"/>
<reference evidence="3 4" key="1">
    <citation type="journal article" date="2010" name="Nature">
        <title>Genome sequencing and analysis of the model grass Brachypodium distachyon.</title>
        <authorList>
            <consortium name="International Brachypodium Initiative"/>
        </authorList>
    </citation>
    <scope>NUCLEOTIDE SEQUENCE [LARGE SCALE GENOMIC DNA]</scope>
    <source>
        <strain evidence="3 4">Bd21</strain>
    </source>
</reference>
<evidence type="ECO:0000256" key="2">
    <source>
        <dbReference type="SAM" id="Phobius"/>
    </source>
</evidence>
<keyword evidence="2" id="KW-0812">Transmembrane</keyword>
<dbReference type="EnsemblPlants" id="KQK15549">
    <property type="protein sequence ID" value="KQK15549"/>
    <property type="gene ID" value="BRADI_1g23635v3"/>
</dbReference>
<sequence>MLCREKIFFSKNAELASRCIDRKNVLTSPRRGDTTDHSNKTTTNGRKTNITTGATRRQQEKRFCKERFCPLEALLVTSMFLSSSLSFVDVLFVFWHIFA</sequence>
<feature type="compositionally biased region" description="Basic and acidic residues" evidence="1">
    <location>
        <begin position="26"/>
        <end position="39"/>
    </location>
</feature>
<feature type="transmembrane region" description="Helical" evidence="2">
    <location>
        <begin position="71"/>
        <end position="98"/>
    </location>
</feature>
<organism evidence="3">
    <name type="scientific">Brachypodium distachyon</name>
    <name type="common">Purple false brome</name>
    <name type="synonym">Trachynia distachya</name>
    <dbReference type="NCBI Taxonomy" id="15368"/>
    <lineage>
        <taxon>Eukaryota</taxon>
        <taxon>Viridiplantae</taxon>
        <taxon>Streptophyta</taxon>
        <taxon>Embryophyta</taxon>
        <taxon>Tracheophyta</taxon>
        <taxon>Spermatophyta</taxon>
        <taxon>Magnoliopsida</taxon>
        <taxon>Liliopsida</taxon>
        <taxon>Poales</taxon>
        <taxon>Poaceae</taxon>
        <taxon>BOP clade</taxon>
        <taxon>Pooideae</taxon>
        <taxon>Stipodae</taxon>
        <taxon>Brachypodieae</taxon>
        <taxon>Brachypodium</taxon>
    </lineage>
</organism>
<keyword evidence="5" id="KW-1185">Reference proteome</keyword>
<dbReference type="EMBL" id="CM000880">
    <property type="protein sequence ID" value="KQK15549.1"/>
    <property type="molecule type" value="Genomic_DNA"/>
</dbReference>
<reference evidence="4" key="3">
    <citation type="submission" date="2018-08" db="UniProtKB">
        <authorList>
            <consortium name="EnsemblPlants"/>
        </authorList>
    </citation>
    <scope>IDENTIFICATION</scope>
    <source>
        <strain evidence="4">cv. Bd21</strain>
    </source>
</reference>
<evidence type="ECO:0000256" key="1">
    <source>
        <dbReference type="SAM" id="MobiDB-lite"/>
    </source>
</evidence>
<dbReference type="Proteomes" id="UP000008810">
    <property type="component" value="Chromosome 1"/>
</dbReference>
<keyword evidence="2" id="KW-0472">Membrane</keyword>
<dbReference type="Gramene" id="KQK15549">
    <property type="protein sequence ID" value="KQK15549"/>
    <property type="gene ID" value="BRADI_1g23635v3"/>
</dbReference>